<reference evidence="9 10" key="1">
    <citation type="submission" date="2016-12" db="EMBL/GenBank/DDBJ databases">
        <title>Candidatus Reconcilibacillus cellulovorans genome.</title>
        <authorList>
            <person name="Kolinko S."/>
            <person name="Wu Y.-W."/>
            <person name="Tachea F."/>
            <person name="Denzel E."/>
            <person name="Hiras J."/>
            <person name="Baecker N."/>
            <person name="Chan L.J."/>
            <person name="Eichorst S.A."/>
            <person name="Frey D."/>
            <person name="Adams P.D."/>
            <person name="Pray T."/>
            <person name="Tanjore D."/>
            <person name="Petzold C.J."/>
            <person name="Gladden J.M."/>
            <person name="Simmons B.A."/>
            <person name="Singer S.W."/>
        </authorList>
    </citation>
    <scope>NUCLEOTIDE SEQUENCE [LARGE SCALE GENOMIC DNA]</scope>
    <source>
        <strain evidence="9">JTherm</strain>
    </source>
</reference>
<evidence type="ECO:0000256" key="1">
    <source>
        <dbReference type="ARBA" id="ARBA00006291"/>
    </source>
</evidence>
<dbReference type="Gene3D" id="3.30.160.540">
    <property type="match status" value="1"/>
</dbReference>
<dbReference type="Gene3D" id="2.160.20.70">
    <property type="match status" value="1"/>
</dbReference>
<dbReference type="InterPro" id="IPR036145">
    <property type="entry name" value="MinC_C_sf"/>
</dbReference>
<dbReference type="HAMAP" id="MF_00267">
    <property type="entry name" value="MinC"/>
    <property type="match status" value="1"/>
</dbReference>
<protein>
    <recommendedName>
        <fullName evidence="6">Probable septum site-determining protein MinC</fullName>
    </recommendedName>
</protein>
<evidence type="ECO:0000256" key="4">
    <source>
        <dbReference type="ARBA" id="ARBA00023306"/>
    </source>
</evidence>
<dbReference type="InterPro" id="IPR055219">
    <property type="entry name" value="MinC_N_1"/>
</dbReference>
<evidence type="ECO:0000256" key="6">
    <source>
        <dbReference type="HAMAP-Rule" id="MF_00267"/>
    </source>
</evidence>
<dbReference type="PANTHER" id="PTHR34108:SF1">
    <property type="entry name" value="SEPTUM SITE-DETERMINING PROTEIN MINC"/>
    <property type="match status" value="1"/>
</dbReference>
<feature type="domain" description="Septum formation inhibitor MinC C-terminal" evidence="7">
    <location>
        <begin position="101"/>
        <end position="199"/>
    </location>
</feature>
<dbReference type="AlphaFoldDB" id="A0A2A6DZQ1"/>
<dbReference type="GO" id="GO:0000917">
    <property type="term" value="P:division septum assembly"/>
    <property type="evidence" value="ECO:0007669"/>
    <property type="project" value="UniProtKB-KW"/>
</dbReference>
<evidence type="ECO:0000259" key="8">
    <source>
        <dbReference type="Pfam" id="PF22642"/>
    </source>
</evidence>
<name>A0A2A6DZQ1_9BACL</name>
<dbReference type="PANTHER" id="PTHR34108">
    <property type="entry name" value="SEPTUM SITE-DETERMINING PROTEIN MINC"/>
    <property type="match status" value="1"/>
</dbReference>
<comment type="subunit">
    <text evidence="5 6">Interacts with MinD and FtsZ.</text>
</comment>
<feature type="domain" description="Septum site-determining protein MinC N-terminal" evidence="8">
    <location>
        <begin position="8"/>
        <end position="85"/>
    </location>
</feature>
<dbReference type="GO" id="GO:0000902">
    <property type="term" value="P:cell morphogenesis"/>
    <property type="evidence" value="ECO:0007669"/>
    <property type="project" value="InterPro"/>
</dbReference>
<evidence type="ECO:0000313" key="10">
    <source>
        <dbReference type="Proteomes" id="UP000243688"/>
    </source>
</evidence>
<evidence type="ECO:0000313" key="9">
    <source>
        <dbReference type="EMBL" id="PDO10223.1"/>
    </source>
</evidence>
<keyword evidence="4 6" id="KW-0131">Cell cycle</keyword>
<comment type="function">
    <text evidence="6">Cell division inhibitor that blocks the formation of polar Z ring septums. Rapidly oscillates between the poles of the cell to destabilize FtsZ filaments that have formed before they mature into polar Z rings. Prevents FtsZ polymerization.</text>
</comment>
<keyword evidence="3 6" id="KW-0717">Septation</keyword>
<sequence>MAAAGHRVTIKGVRDGLVFILNDSCDFTELVEELRLKLEKTHQTLLSGPPVAVHVRFGRRAVTDAEKEEVLSVIRRQGNLIVKSVDCLRTQEAERDRIVLLRGVVRSGQVVRREGSVLFVGDVNPGGMLVATGDIYVLGALRGTAHAGADGDEQAIIAASYMRPTQLRIAEVVSRPADEWGVEDAYMEFAYLRDGRMEIDKLIRLPRVRPGGPAPL</sequence>
<comment type="caution">
    <text evidence="9">The sequence shown here is derived from an EMBL/GenBank/DDBJ whole genome shotgun (WGS) entry which is preliminary data.</text>
</comment>
<dbReference type="GO" id="GO:1901891">
    <property type="term" value="P:regulation of cell septum assembly"/>
    <property type="evidence" value="ECO:0007669"/>
    <property type="project" value="InterPro"/>
</dbReference>
<dbReference type="InterPro" id="IPR005526">
    <property type="entry name" value="Septum_form_inhib_MinC_C"/>
</dbReference>
<dbReference type="Pfam" id="PF22642">
    <property type="entry name" value="MinC_N_1"/>
    <property type="match status" value="1"/>
</dbReference>
<dbReference type="SUPFAM" id="SSF63848">
    <property type="entry name" value="Cell-division inhibitor MinC, C-terminal domain"/>
    <property type="match status" value="1"/>
</dbReference>
<dbReference type="InterPro" id="IPR016098">
    <property type="entry name" value="CAP/MinC_C"/>
</dbReference>
<evidence type="ECO:0000259" key="7">
    <source>
        <dbReference type="Pfam" id="PF03775"/>
    </source>
</evidence>
<accession>A0A2A6DZQ1</accession>
<organism evidence="9 10">
    <name type="scientific">Candidatus Reconcilbacillus cellulovorans</name>
    <dbReference type="NCBI Taxonomy" id="1906605"/>
    <lineage>
        <taxon>Bacteria</taxon>
        <taxon>Bacillati</taxon>
        <taxon>Bacillota</taxon>
        <taxon>Bacilli</taxon>
        <taxon>Bacillales</taxon>
        <taxon>Paenibacillaceae</taxon>
        <taxon>Candidatus Reconcilbacillus</taxon>
    </lineage>
</organism>
<evidence type="ECO:0000256" key="3">
    <source>
        <dbReference type="ARBA" id="ARBA00023210"/>
    </source>
</evidence>
<dbReference type="InterPro" id="IPR013033">
    <property type="entry name" value="MinC"/>
</dbReference>
<dbReference type="Proteomes" id="UP000243688">
    <property type="component" value="Unassembled WGS sequence"/>
</dbReference>
<proteinExistence type="inferred from homology"/>
<evidence type="ECO:0000256" key="2">
    <source>
        <dbReference type="ARBA" id="ARBA00022618"/>
    </source>
</evidence>
<gene>
    <name evidence="6" type="primary">minC</name>
    <name evidence="9" type="ORF">BLM47_08190</name>
</gene>
<keyword evidence="2 6" id="KW-0132">Cell division</keyword>
<dbReference type="EMBL" id="MOXJ01000017">
    <property type="protein sequence ID" value="PDO10223.1"/>
    <property type="molecule type" value="Genomic_DNA"/>
</dbReference>
<evidence type="ECO:0000256" key="5">
    <source>
        <dbReference type="ARBA" id="ARBA00046874"/>
    </source>
</evidence>
<comment type="similarity">
    <text evidence="1 6">Belongs to the MinC family.</text>
</comment>
<dbReference type="Pfam" id="PF03775">
    <property type="entry name" value="MinC_C"/>
    <property type="match status" value="1"/>
</dbReference>